<dbReference type="PANTHER" id="PTHR33116:SF86">
    <property type="entry name" value="REVERSE TRANSCRIPTASE DOMAIN-CONTAINING PROTEIN"/>
    <property type="match status" value="1"/>
</dbReference>
<evidence type="ECO:0000313" key="1">
    <source>
        <dbReference type="EMBL" id="KAI5434109.1"/>
    </source>
</evidence>
<reference evidence="1 2" key="1">
    <citation type="journal article" date="2022" name="Nat. Genet.">
        <title>Improved pea reference genome and pan-genome highlight genomic features and evolutionary characteristics.</title>
        <authorList>
            <person name="Yang T."/>
            <person name="Liu R."/>
            <person name="Luo Y."/>
            <person name="Hu S."/>
            <person name="Wang D."/>
            <person name="Wang C."/>
            <person name="Pandey M.K."/>
            <person name="Ge S."/>
            <person name="Xu Q."/>
            <person name="Li N."/>
            <person name="Li G."/>
            <person name="Huang Y."/>
            <person name="Saxena R.K."/>
            <person name="Ji Y."/>
            <person name="Li M."/>
            <person name="Yan X."/>
            <person name="He Y."/>
            <person name="Liu Y."/>
            <person name="Wang X."/>
            <person name="Xiang C."/>
            <person name="Varshney R.K."/>
            <person name="Ding H."/>
            <person name="Gao S."/>
            <person name="Zong X."/>
        </authorList>
    </citation>
    <scope>NUCLEOTIDE SEQUENCE [LARGE SCALE GENOMIC DNA]</scope>
    <source>
        <strain evidence="1 2">cv. Zhongwan 6</strain>
    </source>
</reference>
<sequence>MKKGLGKGNLISPYLFVLCMDKLSQMISDVADADNWESIKASRNGSKRINHDKSNIIFSQNTNSTIRKEIIHVVGIKESTQLGMYLGVPLTGKSQRLQDYWFIIEKIRRKLSIWKAKQLSMARRVTLAKVISDALPTYSMLSSKIPMSFPKEI</sequence>
<dbReference type="EMBL" id="JAMSHJ010000002">
    <property type="protein sequence ID" value="KAI5434109.1"/>
    <property type="molecule type" value="Genomic_DNA"/>
</dbReference>
<gene>
    <name evidence="1" type="ORF">KIW84_021105</name>
</gene>
<name>A0A9D5B9I8_PEA</name>
<dbReference type="AlphaFoldDB" id="A0A9D5B9I8"/>
<dbReference type="Proteomes" id="UP001058974">
    <property type="component" value="Chromosome 2"/>
</dbReference>
<evidence type="ECO:0000313" key="2">
    <source>
        <dbReference type="Proteomes" id="UP001058974"/>
    </source>
</evidence>
<proteinExistence type="predicted"/>
<organism evidence="1 2">
    <name type="scientific">Pisum sativum</name>
    <name type="common">Garden pea</name>
    <name type="synonym">Lathyrus oleraceus</name>
    <dbReference type="NCBI Taxonomy" id="3888"/>
    <lineage>
        <taxon>Eukaryota</taxon>
        <taxon>Viridiplantae</taxon>
        <taxon>Streptophyta</taxon>
        <taxon>Embryophyta</taxon>
        <taxon>Tracheophyta</taxon>
        <taxon>Spermatophyta</taxon>
        <taxon>Magnoliopsida</taxon>
        <taxon>eudicotyledons</taxon>
        <taxon>Gunneridae</taxon>
        <taxon>Pentapetalae</taxon>
        <taxon>rosids</taxon>
        <taxon>fabids</taxon>
        <taxon>Fabales</taxon>
        <taxon>Fabaceae</taxon>
        <taxon>Papilionoideae</taxon>
        <taxon>50 kb inversion clade</taxon>
        <taxon>NPAAA clade</taxon>
        <taxon>Hologalegina</taxon>
        <taxon>IRL clade</taxon>
        <taxon>Fabeae</taxon>
        <taxon>Lathyrus</taxon>
    </lineage>
</organism>
<dbReference type="Gramene" id="Psat02G0110500-T1">
    <property type="protein sequence ID" value="KAI5434109.1"/>
    <property type="gene ID" value="KIW84_021105"/>
</dbReference>
<keyword evidence="2" id="KW-1185">Reference proteome</keyword>
<protein>
    <submittedName>
        <fullName evidence="1">Uncharacterized protein</fullName>
    </submittedName>
</protein>
<accession>A0A9D5B9I8</accession>
<dbReference type="PANTHER" id="PTHR33116">
    <property type="entry name" value="REVERSE TRANSCRIPTASE ZINC-BINDING DOMAIN-CONTAINING PROTEIN-RELATED-RELATED"/>
    <property type="match status" value="1"/>
</dbReference>
<comment type="caution">
    <text evidence="1">The sequence shown here is derived from an EMBL/GenBank/DDBJ whole genome shotgun (WGS) entry which is preliminary data.</text>
</comment>